<gene>
    <name evidence="1" type="ORF">FHX73_113892</name>
</gene>
<dbReference type="AlphaFoldDB" id="A0A561UKY2"/>
<evidence type="ECO:0000313" key="2">
    <source>
        <dbReference type="Proteomes" id="UP000317940"/>
    </source>
</evidence>
<keyword evidence="2" id="KW-1185">Reference proteome</keyword>
<evidence type="ECO:0000313" key="1">
    <source>
        <dbReference type="EMBL" id="TWG00028.1"/>
    </source>
</evidence>
<accession>A0A561UKY2</accession>
<sequence>MEPEQRRLVIQHAVVRELSRYGREFALDGEVVRGPGSTAVAIREHLGPDGAAHADLGFVLDLGRADAPVVWDCTAGLGTTETEKLESAVRMWAATTAATVVELMDHQGRYGDHRRLPELPGWHAVQGPATVFGFQSARLTDWLGGRELLPELAAALAPELTDPRLNGVKLFFGGRAGDEVAEVRVNGEVSPAASAALAALDWPRAERFCWARLFVLLAADGASLEAVRSAERGRSPEPAPEPVAAVVRTARGGRLSRWWQARRAGQ</sequence>
<comment type="caution">
    <text evidence="1">The sequence shown here is derived from an EMBL/GenBank/DDBJ whole genome shotgun (WGS) entry which is preliminary data.</text>
</comment>
<reference evidence="1 2" key="1">
    <citation type="submission" date="2019-06" db="EMBL/GenBank/DDBJ databases">
        <title>Sequencing the genomes of 1000 actinobacteria strains.</title>
        <authorList>
            <person name="Klenk H.-P."/>
        </authorList>
    </citation>
    <scope>NUCLEOTIDE SEQUENCE [LARGE SCALE GENOMIC DNA]</scope>
    <source>
        <strain evidence="1 2">DSM 44826</strain>
    </source>
</reference>
<name>A0A561UKY2_9ACTN</name>
<dbReference type="Pfam" id="PF19875">
    <property type="entry name" value="DUF6348"/>
    <property type="match status" value="1"/>
</dbReference>
<protein>
    <submittedName>
        <fullName evidence="1">Uncharacterized protein</fullName>
    </submittedName>
</protein>
<dbReference type="InterPro" id="IPR045929">
    <property type="entry name" value="DUF6348"/>
</dbReference>
<dbReference type="EMBL" id="VIWT01000001">
    <property type="protein sequence ID" value="TWG00028.1"/>
    <property type="molecule type" value="Genomic_DNA"/>
</dbReference>
<dbReference type="OrthoDB" id="3293258at2"/>
<proteinExistence type="predicted"/>
<dbReference type="Proteomes" id="UP000317940">
    <property type="component" value="Unassembled WGS sequence"/>
</dbReference>
<dbReference type="RefSeq" id="WP_145906193.1">
    <property type="nucleotide sequence ID" value="NZ_BAAAMZ010000026.1"/>
</dbReference>
<organism evidence="1 2">
    <name type="scientific">Kitasatospora viridis</name>
    <dbReference type="NCBI Taxonomy" id="281105"/>
    <lineage>
        <taxon>Bacteria</taxon>
        <taxon>Bacillati</taxon>
        <taxon>Actinomycetota</taxon>
        <taxon>Actinomycetes</taxon>
        <taxon>Kitasatosporales</taxon>
        <taxon>Streptomycetaceae</taxon>
        <taxon>Kitasatospora</taxon>
    </lineage>
</organism>